<evidence type="ECO:0000256" key="2">
    <source>
        <dbReference type="ARBA" id="ARBA00007430"/>
    </source>
</evidence>
<feature type="transmembrane region" description="Helical" evidence="7">
    <location>
        <begin position="77"/>
        <end position="97"/>
    </location>
</feature>
<feature type="transmembrane region" description="Helical" evidence="7">
    <location>
        <begin position="284"/>
        <end position="308"/>
    </location>
</feature>
<dbReference type="EMBL" id="FNJN01000008">
    <property type="protein sequence ID" value="SDP36385.1"/>
    <property type="molecule type" value="Genomic_DNA"/>
</dbReference>
<dbReference type="PANTHER" id="PTHR30250">
    <property type="entry name" value="PST FAMILY PREDICTED COLANIC ACID TRANSPORTER"/>
    <property type="match status" value="1"/>
</dbReference>
<feature type="transmembrane region" description="Helical" evidence="7">
    <location>
        <begin position="347"/>
        <end position="366"/>
    </location>
</feature>
<feature type="transmembrane region" description="Helical" evidence="7">
    <location>
        <begin position="314"/>
        <end position="335"/>
    </location>
</feature>
<dbReference type="AlphaFoldDB" id="A0A1H0S435"/>
<feature type="transmembrane region" description="Helical" evidence="7">
    <location>
        <begin position="109"/>
        <end position="129"/>
    </location>
</feature>
<feature type="transmembrane region" description="Helical" evidence="7">
    <location>
        <begin position="138"/>
        <end position="160"/>
    </location>
</feature>
<keyword evidence="6 7" id="KW-0472">Membrane</keyword>
<evidence type="ECO:0000313" key="8">
    <source>
        <dbReference type="EMBL" id="SDP36385.1"/>
    </source>
</evidence>
<keyword evidence="3" id="KW-1003">Cell membrane</keyword>
<feature type="transmembrane region" description="Helical" evidence="7">
    <location>
        <begin position="405"/>
        <end position="423"/>
    </location>
</feature>
<feature type="transmembrane region" description="Helical" evidence="7">
    <location>
        <begin position="166"/>
        <end position="184"/>
    </location>
</feature>
<evidence type="ECO:0000256" key="3">
    <source>
        <dbReference type="ARBA" id="ARBA00022475"/>
    </source>
</evidence>
<dbReference type="RefSeq" id="WP_074696927.1">
    <property type="nucleotide sequence ID" value="NZ_FNJN01000008.1"/>
</dbReference>
<dbReference type="Proteomes" id="UP000186456">
    <property type="component" value="Unassembled WGS sequence"/>
</dbReference>
<keyword evidence="5 7" id="KW-1133">Transmembrane helix</keyword>
<gene>
    <name evidence="8" type="ORF">SAMN04487788_3180</name>
</gene>
<evidence type="ECO:0000256" key="1">
    <source>
        <dbReference type="ARBA" id="ARBA00004651"/>
    </source>
</evidence>
<feature type="transmembrane region" description="Helical" evidence="7">
    <location>
        <begin position="37"/>
        <end position="56"/>
    </location>
</feature>
<sequence>MAHGAAWTYGSQLVIVVLQFGYASITTRSLNDDAFGAYAVALSVTGFVALLSTGGIGQSVGRMVELDAKRLRGLMTYATGLGVIAAAVVWLTAPLWTVLWDAPSALGPIQWFAVSAGFAPLVGFATGYVRRIGRFRQLAIFTLVANVLGMAIGVAAVLAWDNAEALLVFPLVAQLATLVGALILSDRRHLGFGSIASARGDVAFSWRVTVASLLSYGIGNIVKIGTSRVLGPDYIGQWNRADVLSAVPFQQVQAALIPVIYPEFRHDLSGSERTRAVWTDMLSLVAWVVVPTAGVAAVIIPTVLPVLFGSGWGIAVAISPFICVAAAIQVVSTLLASAVEALGKFRWIWWTQGLLLLIQLLAVLAISLSQSIAPAMIALVATMLAQHIVYVCLCVKDDYLDGRSLLTTYGIVTLASVFAYFMTQSLLWMGTSLFTLAPVATLLTLIPVAALVVVLWAFRWKLTPVKIARKYGLLRG</sequence>
<accession>A0A1H0S435</accession>
<feature type="transmembrane region" description="Helical" evidence="7">
    <location>
        <begin position="435"/>
        <end position="458"/>
    </location>
</feature>
<evidence type="ECO:0000256" key="6">
    <source>
        <dbReference type="ARBA" id="ARBA00023136"/>
    </source>
</evidence>
<keyword evidence="4 7" id="KW-0812">Transmembrane</keyword>
<proteinExistence type="inferred from homology"/>
<feature type="transmembrane region" description="Helical" evidence="7">
    <location>
        <begin position="7"/>
        <end position="25"/>
    </location>
</feature>
<evidence type="ECO:0000256" key="5">
    <source>
        <dbReference type="ARBA" id="ARBA00022989"/>
    </source>
</evidence>
<dbReference type="GO" id="GO:0005886">
    <property type="term" value="C:plasma membrane"/>
    <property type="evidence" value="ECO:0007669"/>
    <property type="project" value="UniProtKB-SubCell"/>
</dbReference>
<feature type="transmembrane region" description="Helical" evidence="7">
    <location>
        <begin position="372"/>
        <end position="393"/>
    </location>
</feature>
<dbReference type="InterPro" id="IPR050833">
    <property type="entry name" value="Poly_Biosynth_Transport"/>
</dbReference>
<evidence type="ECO:0000256" key="4">
    <source>
        <dbReference type="ARBA" id="ARBA00022692"/>
    </source>
</evidence>
<dbReference type="Pfam" id="PF13440">
    <property type="entry name" value="Polysacc_synt_3"/>
    <property type="match status" value="1"/>
</dbReference>
<reference evidence="8 9" key="1">
    <citation type="submission" date="2016-10" db="EMBL/GenBank/DDBJ databases">
        <authorList>
            <person name="de Groot N.N."/>
        </authorList>
    </citation>
    <scope>NUCLEOTIDE SEQUENCE [LARGE SCALE GENOMIC DNA]</scope>
    <source>
        <strain evidence="8 9">StLB037</strain>
    </source>
</reference>
<protein>
    <submittedName>
        <fullName evidence="8">Membrane protein involved in the export of O-antigen and teichoic acid</fullName>
    </submittedName>
</protein>
<comment type="similarity">
    <text evidence="2">Belongs to the polysaccharide synthase family.</text>
</comment>
<comment type="subcellular location">
    <subcellularLocation>
        <location evidence="1">Cell membrane</location>
        <topology evidence="1">Multi-pass membrane protein</topology>
    </subcellularLocation>
</comment>
<name>A0A1H0S435_MICTS</name>
<evidence type="ECO:0000313" key="9">
    <source>
        <dbReference type="Proteomes" id="UP000186456"/>
    </source>
</evidence>
<organism evidence="8 9">
    <name type="scientific">Microbacterium testaceum (strain StLB037)</name>
    <dbReference type="NCBI Taxonomy" id="979556"/>
    <lineage>
        <taxon>Bacteria</taxon>
        <taxon>Bacillati</taxon>
        <taxon>Actinomycetota</taxon>
        <taxon>Actinomycetes</taxon>
        <taxon>Micrococcales</taxon>
        <taxon>Microbacteriaceae</taxon>
        <taxon>Microbacterium</taxon>
    </lineage>
</organism>
<evidence type="ECO:0000256" key="7">
    <source>
        <dbReference type="SAM" id="Phobius"/>
    </source>
</evidence>
<dbReference type="PANTHER" id="PTHR30250:SF10">
    <property type="entry name" value="LIPOPOLYSACCHARIDE BIOSYNTHESIS PROTEIN WZXC"/>
    <property type="match status" value="1"/>
</dbReference>